<organism evidence="2 3">
    <name type="scientific">Deferribacter desulfuricans (strain DSM 14783 / JCM 11476 / NBRC 101012 / SSM1)</name>
    <dbReference type="NCBI Taxonomy" id="639282"/>
    <lineage>
        <taxon>Bacteria</taxon>
        <taxon>Pseudomonadati</taxon>
        <taxon>Deferribacterota</taxon>
        <taxon>Deferribacteres</taxon>
        <taxon>Deferribacterales</taxon>
        <taxon>Deferribacteraceae</taxon>
        <taxon>Deferribacter</taxon>
    </lineage>
</organism>
<keyword evidence="1" id="KW-0472">Membrane</keyword>
<feature type="transmembrane region" description="Helical" evidence="1">
    <location>
        <begin position="134"/>
        <end position="153"/>
    </location>
</feature>
<dbReference type="AlphaFoldDB" id="D3PEJ6"/>
<proteinExistence type="predicted"/>
<keyword evidence="1" id="KW-1133">Transmembrane helix</keyword>
<evidence type="ECO:0000256" key="1">
    <source>
        <dbReference type="SAM" id="Phobius"/>
    </source>
</evidence>
<gene>
    <name evidence="2" type="ordered locus">DEFDS_P010</name>
</gene>
<dbReference type="Proteomes" id="UP000001520">
    <property type="component" value="Plasmid megaplasmid pDF308"/>
</dbReference>
<sequence>MSDRHYDARQALIKTNLYFKVFGLFFVFTLLYFALFFVYPGYFYDFIVNPLLSIYFKEIKLLYSVLSDFVYKIPFINKFIYYYTEKQYPLYVNEYNELVKGTFANLIDFINKYGKYPPKFTEFDFLTVFFAMNFYMNLGNTLLFSPLLVFIGFKIIKNKQIKDDVYEKSYKEELKKLKKYKKERLNLKLDDISEYEIGLIKGTKEVPGIHNLRELDFYLKTIYLENYNVQDLKLLLNKFKINISKTLKEFQIFGSFIEDVLNQNKDLWTKVANKDADLLKKNFLARKFYPYILLDTKQFVTKYKDSTGKTCKVEYTEHELSLFKFIPYWMLLFKLAKLSRNFPQALLSEILYKNTGHDGLSKVVKWMESNNIPMDLGIYYYYYDLIFNFKIYDLLKDILGEDVFDEYIKYKKKYNNF</sequence>
<keyword evidence="3" id="KW-1185">Reference proteome</keyword>
<dbReference type="KEGG" id="ddf:DEFDS_P010"/>
<protein>
    <submittedName>
        <fullName evidence="2">Uncharacterized protein</fullName>
    </submittedName>
</protein>
<reference evidence="2 3" key="1">
    <citation type="journal article" date="2010" name="DNA Res.">
        <title>Bacterial lifestyle in a deep-sea hydrothermal vent chimney revealed by the genome sequence of the thermophilic bacterium Deferribacter desulfuricans SSM1.</title>
        <authorList>
            <person name="Takaki Y."/>
            <person name="Shimamura S."/>
            <person name="Nakagawa S."/>
            <person name="Fukuhara Y."/>
            <person name="Horikawa H."/>
            <person name="Ankai A."/>
            <person name="Harada T."/>
            <person name="Hosoyama A."/>
            <person name="Oguchi A."/>
            <person name="Fukui S."/>
            <person name="Fujita N."/>
            <person name="Takami H."/>
            <person name="Takai K."/>
        </authorList>
    </citation>
    <scope>NUCLEOTIDE SEQUENCE [LARGE SCALE GENOMIC DNA]</scope>
    <source>
        <strain evidence="3">DSM 14783 / JCM 11476 / NBRC 101012 / SSM1</strain>
        <plasmid evidence="3">Plasmid megaplasmid pDF308</plasmid>
    </source>
</reference>
<feature type="transmembrane region" description="Helical" evidence="1">
    <location>
        <begin position="21"/>
        <end position="42"/>
    </location>
</feature>
<evidence type="ECO:0000313" key="3">
    <source>
        <dbReference type="Proteomes" id="UP000001520"/>
    </source>
</evidence>
<keyword evidence="1" id="KW-0812">Transmembrane</keyword>
<dbReference type="HOGENOM" id="CLU_658444_0_0_0"/>
<name>D3PEJ6_DEFDS</name>
<geneLocation type="plasmid" evidence="2 3">
    <name>megaplasmid pDF308</name>
</geneLocation>
<dbReference type="RefSeq" id="WP_013008883.1">
    <property type="nucleotide sequence ID" value="NC_013940.1"/>
</dbReference>
<accession>D3PEJ6</accession>
<dbReference type="EMBL" id="AP011530">
    <property type="protein sequence ID" value="BAI81638.1"/>
    <property type="molecule type" value="Genomic_DNA"/>
</dbReference>
<keyword evidence="2" id="KW-0614">Plasmid</keyword>
<evidence type="ECO:0000313" key="2">
    <source>
        <dbReference type="EMBL" id="BAI81638.1"/>
    </source>
</evidence>